<protein>
    <recommendedName>
        <fullName evidence="4">Spore coat protein U domain-containing protein</fullName>
    </recommendedName>
</protein>
<reference evidence="2 3" key="1">
    <citation type="submission" date="2020-08" db="EMBL/GenBank/DDBJ databases">
        <title>Sequencing the genomes of 1000 actinobacteria strains.</title>
        <authorList>
            <person name="Klenk H.-P."/>
        </authorList>
    </citation>
    <scope>NUCLEOTIDE SEQUENCE [LARGE SCALE GENOMIC DNA]</scope>
    <source>
        <strain evidence="2 3">DSM 22826</strain>
    </source>
</reference>
<evidence type="ECO:0000313" key="2">
    <source>
        <dbReference type="EMBL" id="MBB2994552.1"/>
    </source>
</evidence>
<feature type="chain" id="PRO_5032474193" description="Spore coat protein U domain-containing protein" evidence="1">
    <location>
        <begin position="33"/>
        <end position="186"/>
    </location>
</feature>
<sequence length="186" mass="19353">MGKKLLSATLICSLAGIGLVAGSVGAAAPASAAVIVSVCTVKTNYAHGSTHVSGTINVEGNINCTDVMPEIYLRTTLRKTSNNKSWQGTPKDYFNATTFSTFASTSCNRAPGSFRGETYYSLRFPPGYTPATAKGTVSGAITSVNCNGANLLPEQPREAETVVVRSTIMAPGSQVPNPGSVQPELF</sequence>
<gene>
    <name evidence="2" type="ORF">E9229_000743</name>
</gene>
<accession>A0A839QMW2</accession>
<comment type="caution">
    <text evidence="2">The sequence shown here is derived from an EMBL/GenBank/DDBJ whole genome shotgun (WGS) entry which is preliminary data.</text>
</comment>
<name>A0A839QMW2_9MICC</name>
<evidence type="ECO:0008006" key="4">
    <source>
        <dbReference type="Google" id="ProtNLM"/>
    </source>
</evidence>
<feature type="signal peptide" evidence="1">
    <location>
        <begin position="1"/>
        <end position="32"/>
    </location>
</feature>
<dbReference type="Proteomes" id="UP000523000">
    <property type="component" value="Unassembled WGS sequence"/>
</dbReference>
<proteinExistence type="predicted"/>
<dbReference type="EMBL" id="JACHVS010000001">
    <property type="protein sequence ID" value="MBB2994552.1"/>
    <property type="molecule type" value="Genomic_DNA"/>
</dbReference>
<keyword evidence="3" id="KW-1185">Reference proteome</keyword>
<keyword evidence="1" id="KW-0732">Signal</keyword>
<evidence type="ECO:0000256" key="1">
    <source>
        <dbReference type="SAM" id="SignalP"/>
    </source>
</evidence>
<dbReference type="AlphaFoldDB" id="A0A839QMW2"/>
<organism evidence="2 3">
    <name type="scientific">Paeniglutamicibacter cryotolerans</name>
    <dbReference type="NCBI Taxonomy" id="670079"/>
    <lineage>
        <taxon>Bacteria</taxon>
        <taxon>Bacillati</taxon>
        <taxon>Actinomycetota</taxon>
        <taxon>Actinomycetes</taxon>
        <taxon>Micrococcales</taxon>
        <taxon>Micrococcaceae</taxon>
        <taxon>Paeniglutamicibacter</taxon>
    </lineage>
</organism>
<evidence type="ECO:0000313" key="3">
    <source>
        <dbReference type="Proteomes" id="UP000523000"/>
    </source>
</evidence>